<evidence type="ECO:0000313" key="4">
    <source>
        <dbReference type="EMBL" id="KAB1881352.1"/>
    </source>
</evidence>
<dbReference type="InterPro" id="IPR013552">
    <property type="entry name" value="Thioester_dom"/>
</dbReference>
<dbReference type="NCBIfam" id="NF033903">
    <property type="entry name" value="VaFE_rpt"/>
    <property type="match status" value="1"/>
</dbReference>
<evidence type="ECO:0000313" key="5">
    <source>
        <dbReference type="Proteomes" id="UP000436027"/>
    </source>
</evidence>
<feature type="domain" description="T-Q ester bond containing" evidence="3">
    <location>
        <begin position="322"/>
        <end position="438"/>
    </location>
</feature>
<proteinExistence type="predicted"/>
<dbReference type="Gene3D" id="2.60.40.3930">
    <property type="match status" value="1"/>
</dbReference>
<dbReference type="Proteomes" id="UP000436027">
    <property type="component" value="Unassembled WGS sequence"/>
</dbReference>
<protein>
    <submittedName>
        <fullName evidence="4">VaFE repeat-containing surface-anchored protein</fullName>
    </submittedName>
</protein>
<keyword evidence="1" id="KW-1133">Transmembrane helix</keyword>
<dbReference type="Pfam" id="PF18202">
    <property type="entry name" value="TQ"/>
    <property type="match status" value="1"/>
</dbReference>
<gene>
    <name evidence="4" type="ORF">F6W70_15835</name>
</gene>
<dbReference type="InterPro" id="IPR023849">
    <property type="entry name" value="TQXA_dom"/>
</dbReference>
<comment type="caution">
    <text evidence="4">The sequence shown here is derived from an EMBL/GenBank/DDBJ whole genome shotgun (WGS) entry which is preliminary data.</text>
</comment>
<evidence type="ECO:0000256" key="1">
    <source>
        <dbReference type="SAM" id="Phobius"/>
    </source>
</evidence>
<organism evidence="4 5">
    <name type="scientific">Microbacterium maritypicum</name>
    <name type="common">Microbacterium liquefaciens</name>
    <dbReference type="NCBI Taxonomy" id="33918"/>
    <lineage>
        <taxon>Bacteria</taxon>
        <taxon>Bacillati</taxon>
        <taxon>Actinomycetota</taxon>
        <taxon>Actinomycetes</taxon>
        <taxon>Micrococcales</taxon>
        <taxon>Microbacteriaceae</taxon>
        <taxon>Microbacterium</taxon>
    </lineage>
</organism>
<keyword evidence="1" id="KW-0812">Transmembrane</keyword>
<feature type="transmembrane region" description="Helical" evidence="1">
    <location>
        <begin position="469"/>
        <end position="490"/>
    </location>
</feature>
<dbReference type="InterPro" id="IPR041100">
    <property type="entry name" value="TQ"/>
</dbReference>
<name>A0AAD3WZP7_MICMQ</name>
<dbReference type="AlphaFoldDB" id="A0AAD3WZP7"/>
<keyword evidence="1" id="KW-0472">Membrane</keyword>
<accession>A0AAD3WZP7</accession>
<evidence type="ECO:0000259" key="2">
    <source>
        <dbReference type="Pfam" id="PF08341"/>
    </source>
</evidence>
<dbReference type="Pfam" id="PF08341">
    <property type="entry name" value="TED"/>
    <property type="match status" value="1"/>
</dbReference>
<dbReference type="NCBIfam" id="TIGR03934">
    <property type="entry name" value="TQXA_dom"/>
    <property type="match status" value="1"/>
</dbReference>
<evidence type="ECO:0000259" key="3">
    <source>
        <dbReference type="Pfam" id="PF18202"/>
    </source>
</evidence>
<dbReference type="Gene3D" id="1.10.150.480">
    <property type="match status" value="1"/>
</dbReference>
<sequence length="501" mass="51229">MKEHKKIRGRLGSWIGASVLALGGLIAPLAASASVDAGDSVYIGSKQGYSGTGMFPIWAEVPAVGDPDFWAYCIENPVSSRTQLEGYVGNAEDYLGSNYFTDPVIQGKVLWVLAHGYPALSLEEFGAAAGAPGISRNDAIEATQYAVWRYTDLNFDAAWAWETPDSEAAYWHLVNGANASTGMTPADFAVTASIDAPSAPQTADSLVGPFLVTTDQPTVSVTADPAVSLVDASGNAIDANAVVDGQTLYLDLRGSTAAGSATVSVVAEGLSGTGKIVSVPTSNSPTPTADDHAQTIILVAPSTATTTDDATVEWVTTAVPAPSIGTSLVDSADGDRILPWNGGTVIDTVAYQNLTPGTEYTVTGELQNKADGTATGITGSITFTPETANGSIDVTFTVPVGYAGGTLVAFERLYEGTDTTGDPIAVHEDIDDAAQTVTIEKAPVTPTTPTTPTATPGAKGQLATTGGDLPGIAVGAAGVLLALGAMILLVGRARRKTIDAD</sequence>
<reference evidence="4 5" key="1">
    <citation type="submission" date="2019-09" db="EMBL/GenBank/DDBJ databases">
        <title>Whole genome sequencing of Microbacterium maritypicum.</title>
        <authorList>
            <person name="Lenchi N."/>
        </authorList>
    </citation>
    <scope>NUCLEOTIDE SEQUENCE [LARGE SCALE GENOMIC DNA]</scope>
    <source>
        <strain evidence="4 5">DSM 12512</strain>
    </source>
</reference>
<dbReference type="RefSeq" id="WP_343867454.1">
    <property type="nucleotide sequence ID" value="NZ_BAAAIN010000005.1"/>
</dbReference>
<dbReference type="EMBL" id="WAAQ01000003">
    <property type="protein sequence ID" value="KAB1881352.1"/>
    <property type="molecule type" value="Genomic_DNA"/>
</dbReference>
<feature type="domain" description="Thioester" evidence="2">
    <location>
        <begin position="70"/>
        <end position="178"/>
    </location>
</feature>